<protein>
    <submittedName>
        <fullName evidence="1">Uncharacterized protein</fullName>
    </submittedName>
</protein>
<dbReference type="Proteomes" id="UP001172457">
    <property type="component" value="Chromosome 3"/>
</dbReference>
<organism evidence="1 2">
    <name type="scientific">Centaurea solstitialis</name>
    <name type="common">yellow star-thistle</name>
    <dbReference type="NCBI Taxonomy" id="347529"/>
    <lineage>
        <taxon>Eukaryota</taxon>
        <taxon>Viridiplantae</taxon>
        <taxon>Streptophyta</taxon>
        <taxon>Embryophyta</taxon>
        <taxon>Tracheophyta</taxon>
        <taxon>Spermatophyta</taxon>
        <taxon>Magnoliopsida</taxon>
        <taxon>eudicotyledons</taxon>
        <taxon>Gunneridae</taxon>
        <taxon>Pentapetalae</taxon>
        <taxon>asterids</taxon>
        <taxon>campanulids</taxon>
        <taxon>Asterales</taxon>
        <taxon>Asteraceae</taxon>
        <taxon>Carduoideae</taxon>
        <taxon>Cardueae</taxon>
        <taxon>Centaureinae</taxon>
        <taxon>Centaurea</taxon>
    </lineage>
</organism>
<evidence type="ECO:0000313" key="2">
    <source>
        <dbReference type="Proteomes" id="UP001172457"/>
    </source>
</evidence>
<proteinExistence type="predicted"/>
<dbReference type="AlphaFoldDB" id="A0AA38TT56"/>
<evidence type="ECO:0000313" key="1">
    <source>
        <dbReference type="EMBL" id="KAJ9556268.1"/>
    </source>
</evidence>
<accession>A0AA38TT56</accession>
<sequence length="163" mass="18546">MLENDETRCNPKRYILRHWTRALIPIEEQDTRGKYGEVDSKKDEIINNLYNQLDIIVSHLWDDKELLMCGDILDDMKKKVGGNDFAFSSAKDKADAFHDCYRIDQPSDDDIIPPSVVRNKGCGKGKRLVGAIEEGTSKTKGAKRLCRSCGEHVNQDSRNCPFL</sequence>
<gene>
    <name evidence="1" type="ORF">OSB04_010882</name>
</gene>
<name>A0AA38TT56_9ASTR</name>
<dbReference type="EMBL" id="JARYMX010000003">
    <property type="protein sequence ID" value="KAJ9556268.1"/>
    <property type="molecule type" value="Genomic_DNA"/>
</dbReference>
<reference evidence="1" key="1">
    <citation type="submission" date="2023-03" db="EMBL/GenBank/DDBJ databases">
        <title>Chromosome-scale reference genome and RAD-based genetic map of yellow starthistle (Centaurea solstitialis) reveal putative structural variation and QTLs associated with invader traits.</title>
        <authorList>
            <person name="Reatini B."/>
            <person name="Cang F.A."/>
            <person name="Jiang Q."/>
            <person name="Mckibben M.T.W."/>
            <person name="Barker M.S."/>
            <person name="Rieseberg L.H."/>
            <person name="Dlugosch K.M."/>
        </authorList>
    </citation>
    <scope>NUCLEOTIDE SEQUENCE</scope>
    <source>
        <strain evidence="1">CAN-66</strain>
        <tissue evidence="1">Leaf</tissue>
    </source>
</reference>
<comment type="caution">
    <text evidence="1">The sequence shown here is derived from an EMBL/GenBank/DDBJ whole genome shotgun (WGS) entry which is preliminary data.</text>
</comment>
<keyword evidence="2" id="KW-1185">Reference proteome</keyword>